<evidence type="ECO:0000313" key="2">
    <source>
        <dbReference type="Proteomes" id="UP000321776"/>
    </source>
</evidence>
<evidence type="ECO:0000313" key="1">
    <source>
        <dbReference type="EMBL" id="TXC79090.1"/>
    </source>
</evidence>
<proteinExistence type="predicted"/>
<sequence>MKLSEFHIGLEFLDPCGLRCRCTDIGKRTVIAIYLDRDHPVWYQGPPYIVREMVFDETYIENSYPDQLALLEGRLAQARNSAHPGFSASNFVRIVDESERDGDIYPNREVLRFDRVGSDGEILHPYSARRTDDDTWTVRIFLLFPQSYAEMPEREFIRLPIATEDDMRRRADALRACRDTASPNHP</sequence>
<organism evidence="1 2">
    <name type="scientific">Paraburkholderia azotifigens</name>
    <dbReference type="NCBI Taxonomy" id="2057004"/>
    <lineage>
        <taxon>Bacteria</taxon>
        <taxon>Pseudomonadati</taxon>
        <taxon>Pseudomonadota</taxon>
        <taxon>Betaproteobacteria</taxon>
        <taxon>Burkholderiales</taxon>
        <taxon>Burkholderiaceae</taxon>
        <taxon>Paraburkholderia</taxon>
    </lineage>
</organism>
<gene>
    <name evidence="1" type="ORF">FRZ40_32200</name>
</gene>
<dbReference type="EMBL" id="VOQS01000005">
    <property type="protein sequence ID" value="TXC79090.1"/>
    <property type="molecule type" value="Genomic_DNA"/>
</dbReference>
<accession>A0A5C6V2L5</accession>
<protein>
    <submittedName>
        <fullName evidence="1">Uncharacterized protein</fullName>
    </submittedName>
</protein>
<name>A0A5C6V2L5_9BURK</name>
<reference evidence="1 2" key="1">
    <citation type="journal article" date="2018" name="Int. J. Syst. Evol. Microbiol.">
        <title>Paraburkholderia azotifigens sp. nov., a nitrogen-fixing bacterium isolated from paddy soil.</title>
        <authorList>
            <person name="Choi G.M."/>
            <person name="Im W.T."/>
        </authorList>
    </citation>
    <scope>NUCLEOTIDE SEQUENCE [LARGE SCALE GENOMIC DNA]</scope>
    <source>
        <strain evidence="1 2">NF 2-5-3</strain>
    </source>
</reference>
<dbReference type="RefSeq" id="WP_147236909.1">
    <property type="nucleotide sequence ID" value="NZ_VOQS01000005.1"/>
</dbReference>
<comment type="caution">
    <text evidence="1">The sequence shown here is derived from an EMBL/GenBank/DDBJ whole genome shotgun (WGS) entry which is preliminary data.</text>
</comment>
<dbReference type="Proteomes" id="UP000321776">
    <property type="component" value="Unassembled WGS sequence"/>
</dbReference>
<dbReference type="AlphaFoldDB" id="A0A5C6V2L5"/>